<dbReference type="InterPro" id="IPR015813">
    <property type="entry name" value="Pyrv/PenolPyrv_kinase-like_dom"/>
</dbReference>
<evidence type="ECO:0000256" key="2">
    <source>
        <dbReference type="ARBA" id="ARBA00004997"/>
    </source>
</evidence>
<dbReference type="SUPFAM" id="SSF50800">
    <property type="entry name" value="PK beta-barrel domain-like"/>
    <property type="match status" value="1"/>
</dbReference>
<dbReference type="SUPFAM" id="SSF51621">
    <property type="entry name" value="Phosphoenolpyruvate/pyruvate domain"/>
    <property type="match status" value="1"/>
</dbReference>
<evidence type="ECO:0000256" key="13">
    <source>
        <dbReference type="NCBIfam" id="TIGR01064"/>
    </source>
</evidence>
<dbReference type="EC" id="2.7.1.40" evidence="4 13"/>
<gene>
    <name evidence="17" type="ORF">SAMN04487958_103162</name>
</gene>
<dbReference type="UniPathway" id="UPA00109">
    <property type="reaction ID" value="UER00188"/>
</dbReference>
<dbReference type="InterPro" id="IPR001697">
    <property type="entry name" value="Pyr_Knase"/>
</dbReference>
<dbReference type="GO" id="GO:0016301">
    <property type="term" value="F:kinase activity"/>
    <property type="evidence" value="ECO:0007669"/>
    <property type="project" value="UniProtKB-KW"/>
</dbReference>
<comment type="catalytic activity">
    <reaction evidence="14">
        <text>pyruvate + ATP = phosphoenolpyruvate + ADP + H(+)</text>
        <dbReference type="Rhea" id="RHEA:18157"/>
        <dbReference type="ChEBI" id="CHEBI:15361"/>
        <dbReference type="ChEBI" id="CHEBI:15378"/>
        <dbReference type="ChEBI" id="CHEBI:30616"/>
        <dbReference type="ChEBI" id="CHEBI:58702"/>
        <dbReference type="ChEBI" id="CHEBI:456216"/>
        <dbReference type="EC" id="2.7.1.40"/>
    </reaction>
</comment>
<evidence type="ECO:0000256" key="10">
    <source>
        <dbReference type="ARBA" id="ARBA00022842"/>
    </source>
</evidence>
<dbReference type="Pfam" id="PF02887">
    <property type="entry name" value="PK_C"/>
    <property type="match status" value="1"/>
</dbReference>
<keyword evidence="5 14" id="KW-0808">Transferase</keyword>
<dbReference type="RefSeq" id="WP_092826292.1">
    <property type="nucleotide sequence ID" value="NZ_FOGS01000003.1"/>
</dbReference>
<dbReference type="Gene3D" id="2.40.33.10">
    <property type="entry name" value="PK beta-barrel domain-like"/>
    <property type="match status" value="1"/>
</dbReference>
<keyword evidence="9" id="KW-0067">ATP-binding</keyword>
<reference evidence="18" key="1">
    <citation type="submission" date="2016-10" db="EMBL/GenBank/DDBJ databases">
        <authorList>
            <person name="Varghese N."/>
            <person name="Submissions S."/>
        </authorList>
    </citation>
    <scope>NUCLEOTIDE SEQUENCE [LARGE SCALE GENOMIC DNA]</scope>
    <source>
        <strain evidence="18">CGMCC 1.6495</strain>
    </source>
</reference>
<dbReference type="PRINTS" id="PR01050">
    <property type="entry name" value="PYRUVTKNASE"/>
</dbReference>
<dbReference type="Gene3D" id="3.20.20.60">
    <property type="entry name" value="Phosphoenolpyruvate-binding domains"/>
    <property type="match status" value="1"/>
</dbReference>
<evidence type="ECO:0000256" key="6">
    <source>
        <dbReference type="ARBA" id="ARBA00022723"/>
    </source>
</evidence>
<keyword evidence="10 14" id="KW-0460">Magnesium</keyword>
<evidence type="ECO:0000256" key="12">
    <source>
        <dbReference type="ARBA" id="ARBA00023317"/>
    </source>
</evidence>
<dbReference type="NCBIfam" id="TIGR01064">
    <property type="entry name" value="pyruv_kin"/>
    <property type="match status" value="1"/>
</dbReference>
<evidence type="ECO:0000256" key="3">
    <source>
        <dbReference type="ARBA" id="ARBA00008663"/>
    </source>
</evidence>
<dbReference type="InterPro" id="IPR036918">
    <property type="entry name" value="Pyrv_Knase_C_sf"/>
</dbReference>
<comment type="similarity">
    <text evidence="3 14">Belongs to the pyruvate kinase family.</text>
</comment>
<dbReference type="STRING" id="416874.SAMN04487958_103162"/>
<evidence type="ECO:0000256" key="9">
    <source>
        <dbReference type="ARBA" id="ARBA00022840"/>
    </source>
</evidence>
<dbReference type="Gene3D" id="3.40.1380.20">
    <property type="entry name" value="Pyruvate kinase, C-terminal domain"/>
    <property type="match status" value="1"/>
</dbReference>
<name>A0A1H9SBI0_9GAMM</name>
<dbReference type="InterPro" id="IPR015795">
    <property type="entry name" value="Pyrv_Knase_C"/>
</dbReference>
<keyword evidence="12 17" id="KW-0670">Pyruvate</keyword>
<keyword evidence="11 14" id="KW-0324">Glycolysis</keyword>
<evidence type="ECO:0000313" key="18">
    <source>
        <dbReference type="Proteomes" id="UP000198505"/>
    </source>
</evidence>
<dbReference type="PROSITE" id="PS00110">
    <property type="entry name" value="PYRUVATE_KINASE"/>
    <property type="match status" value="1"/>
</dbReference>
<dbReference type="AlphaFoldDB" id="A0A1H9SBI0"/>
<evidence type="ECO:0000256" key="11">
    <source>
        <dbReference type="ARBA" id="ARBA00023152"/>
    </source>
</evidence>
<protein>
    <recommendedName>
        <fullName evidence="4 13">Pyruvate kinase</fullName>
        <ecNumber evidence="4 13">2.7.1.40</ecNumber>
    </recommendedName>
</protein>
<dbReference type="FunFam" id="2.40.33.10:FF:000001">
    <property type="entry name" value="Pyruvate kinase"/>
    <property type="match status" value="1"/>
</dbReference>
<evidence type="ECO:0000259" key="16">
    <source>
        <dbReference type="Pfam" id="PF02887"/>
    </source>
</evidence>
<keyword evidence="6" id="KW-0479">Metal-binding</keyword>
<dbReference type="InterPro" id="IPR018209">
    <property type="entry name" value="Pyrv_Knase_AS"/>
</dbReference>
<organism evidence="17 18">
    <name type="scientific">Vreelandella subterranea</name>
    <dbReference type="NCBI Taxonomy" id="416874"/>
    <lineage>
        <taxon>Bacteria</taxon>
        <taxon>Pseudomonadati</taxon>
        <taxon>Pseudomonadota</taxon>
        <taxon>Gammaproteobacteria</taxon>
        <taxon>Oceanospirillales</taxon>
        <taxon>Halomonadaceae</taxon>
        <taxon>Vreelandella</taxon>
    </lineage>
</organism>
<dbReference type="InterPro" id="IPR015806">
    <property type="entry name" value="Pyrv_Knase_insert_dom_sf"/>
</dbReference>
<comment type="pathway">
    <text evidence="2 14">Carbohydrate degradation; glycolysis; pyruvate from D-glyceraldehyde 3-phosphate: step 5/5.</text>
</comment>
<dbReference type="InterPro" id="IPR040442">
    <property type="entry name" value="Pyrv_kinase-like_dom_sf"/>
</dbReference>
<evidence type="ECO:0000259" key="15">
    <source>
        <dbReference type="Pfam" id="PF00224"/>
    </source>
</evidence>
<dbReference type="GO" id="GO:0030955">
    <property type="term" value="F:potassium ion binding"/>
    <property type="evidence" value="ECO:0007669"/>
    <property type="project" value="UniProtKB-UniRule"/>
</dbReference>
<dbReference type="InterPro" id="IPR015793">
    <property type="entry name" value="Pyrv_Knase_brl"/>
</dbReference>
<dbReference type="InterPro" id="IPR011037">
    <property type="entry name" value="Pyrv_Knase-like_insert_dom_sf"/>
</dbReference>
<keyword evidence="7" id="KW-0547">Nucleotide-binding</keyword>
<keyword evidence="8 14" id="KW-0418">Kinase</keyword>
<dbReference type="SUPFAM" id="SSF52935">
    <property type="entry name" value="PK C-terminal domain-like"/>
    <property type="match status" value="1"/>
</dbReference>
<dbReference type="GO" id="GO:0004743">
    <property type="term" value="F:pyruvate kinase activity"/>
    <property type="evidence" value="ECO:0007669"/>
    <property type="project" value="UniProtKB-UniRule"/>
</dbReference>
<dbReference type="GO" id="GO:0005524">
    <property type="term" value="F:ATP binding"/>
    <property type="evidence" value="ECO:0007669"/>
    <property type="project" value="UniProtKB-KW"/>
</dbReference>
<feature type="domain" description="Pyruvate kinase C-terminal" evidence="16">
    <location>
        <begin position="367"/>
        <end position="482"/>
    </location>
</feature>
<evidence type="ECO:0000256" key="8">
    <source>
        <dbReference type="ARBA" id="ARBA00022777"/>
    </source>
</evidence>
<dbReference type="Proteomes" id="UP000198505">
    <property type="component" value="Unassembled WGS sequence"/>
</dbReference>
<comment type="cofactor">
    <cofactor evidence="1">
        <name>K(+)</name>
        <dbReference type="ChEBI" id="CHEBI:29103"/>
    </cofactor>
</comment>
<dbReference type="Pfam" id="PF00224">
    <property type="entry name" value="PK"/>
    <property type="match status" value="1"/>
</dbReference>
<evidence type="ECO:0000256" key="1">
    <source>
        <dbReference type="ARBA" id="ARBA00001958"/>
    </source>
</evidence>
<keyword evidence="18" id="KW-1185">Reference proteome</keyword>
<dbReference type="PANTHER" id="PTHR11817">
    <property type="entry name" value="PYRUVATE KINASE"/>
    <property type="match status" value="1"/>
</dbReference>
<dbReference type="NCBIfam" id="NF004978">
    <property type="entry name" value="PRK06354.1"/>
    <property type="match status" value="1"/>
</dbReference>
<sequence length="494" mass="52497">MNALHHSSIRRTKIVATLGPASDREGVLDAMLAAGVDVVRLNFSHGSAEDHRRRLQEVRKAAAKLGRSVAALGDLQGPKIRVARFKEGAVTLKEGQPFILDMAMDGEAGDSARVGCDYKTLADDVVAGDRLLLDDGRVVLDVTGVEGTQIHTQVVVGGKLSNNKGINKQGGGLSAPALTEKDKEDLKTAVEIGVDYLAISFPRSADDMLEARRLLGEAGKDIGLVAKVERAEAVADDATLDGIIEASEAVMVARGDLGVEIGDAQLVGVQKRMIKRARTLNRAVITATQMMESMIASPLPTRAEVFDVANAVLDGSDAVMLSAETAAGDYPVETVDAMARVCLGAEREKTAQESGHRIHEGFTRPDETIALSAMYAANHMQGVTAIACMTSSGYTPLIASRIRSGLPIVGLAHNPIAQRRMALYRGVVSLPFDTSEMSATELNDRALELLVKQGVAKPGDYVILTRGDHMNAHGGTNTMKVMEITEQHLPPQAG</sequence>
<proteinExistence type="inferred from homology"/>
<dbReference type="EMBL" id="FOGS01000003">
    <property type="protein sequence ID" value="SER82278.1"/>
    <property type="molecule type" value="Genomic_DNA"/>
</dbReference>
<feature type="domain" description="Pyruvate kinase barrel" evidence="15">
    <location>
        <begin position="9"/>
        <end position="335"/>
    </location>
</feature>
<evidence type="ECO:0000256" key="14">
    <source>
        <dbReference type="RuleBase" id="RU000504"/>
    </source>
</evidence>
<accession>A0A1H9SBI0</accession>
<evidence type="ECO:0000256" key="4">
    <source>
        <dbReference type="ARBA" id="ARBA00012142"/>
    </source>
</evidence>
<evidence type="ECO:0000256" key="7">
    <source>
        <dbReference type="ARBA" id="ARBA00022741"/>
    </source>
</evidence>
<evidence type="ECO:0000256" key="5">
    <source>
        <dbReference type="ARBA" id="ARBA00022679"/>
    </source>
</evidence>
<dbReference type="GO" id="GO:0000287">
    <property type="term" value="F:magnesium ion binding"/>
    <property type="evidence" value="ECO:0007669"/>
    <property type="project" value="UniProtKB-UniRule"/>
</dbReference>
<evidence type="ECO:0000313" key="17">
    <source>
        <dbReference type="EMBL" id="SER82278.1"/>
    </source>
</evidence>
<dbReference type="NCBIfam" id="NF004491">
    <property type="entry name" value="PRK05826.1"/>
    <property type="match status" value="1"/>
</dbReference>